<comment type="caution">
    <text evidence="1">The sequence shown here is derived from an EMBL/GenBank/DDBJ whole genome shotgun (WGS) entry which is preliminary data.</text>
</comment>
<organism evidence="1 2">
    <name type="scientific">Candidatus Gottesmanbacteria bacterium RIFCSPLOWO2_02_FULL_38_8</name>
    <dbReference type="NCBI Taxonomy" id="1798397"/>
    <lineage>
        <taxon>Bacteria</taxon>
        <taxon>Candidatus Gottesmaniibacteriota</taxon>
    </lineage>
</organism>
<dbReference type="EMBL" id="MFKA01000018">
    <property type="protein sequence ID" value="OGG32313.1"/>
    <property type="molecule type" value="Genomic_DNA"/>
</dbReference>
<protein>
    <submittedName>
        <fullName evidence="1">Uncharacterized protein</fullName>
    </submittedName>
</protein>
<evidence type="ECO:0000313" key="1">
    <source>
        <dbReference type="EMBL" id="OGG32313.1"/>
    </source>
</evidence>
<reference evidence="1 2" key="1">
    <citation type="journal article" date="2016" name="Nat. Commun.">
        <title>Thousands of microbial genomes shed light on interconnected biogeochemical processes in an aquifer system.</title>
        <authorList>
            <person name="Anantharaman K."/>
            <person name="Brown C.T."/>
            <person name="Hug L.A."/>
            <person name="Sharon I."/>
            <person name="Castelle C.J."/>
            <person name="Probst A.J."/>
            <person name="Thomas B.C."/>
            <person name="Singh A."/>
            <person name="Wilkins M.J."/>
            <person name="Karaoz U."/>
            <person name="Brodie E.L."/>
            <person name="Williams K.H."/>
            <person name="Hubbard S.S."/>
            <person name="Banfield J.F."/>
        </authorList>
    </citation>
    <scope>NUCLEOTIDE SEQUENCE [LARGE SCALE GENOMIC DNA]</scope>
</reference>
<gene>
    <name evidence="1" type="ORF">A3I51_05245</name>
</gene>
<dbReference type="Proteomes" id="UP000179209">
    <property type="component" value="Unassembled WGS sequence"/>
</dbReference>
<dbReference type="InterPro" id="IPR011009">
    <property type="entry name" value="Kinase-like_dom_sf"/>
</dbReference>
<name>A0A1F6B689_9BACT</name>
<dbReference type="SUPFAM" id="SSF56112">
    <property type="entry name" value="Protein kinase-like (PK-like)"/>
    <property type="match status" value="1"/>
</dbReference>
<dbReference type="AlphaFoldDB" id="A0A1F6B689"/>
<evidence type="ECO:0000313" key="2">
    <source>
        <dbReference type="Proteomes" id="UP000179209"/>
    </source>
</evidence>
<proteinExistence type="predicted"/>
<accession>A0A1F6B689</accession>
<sequence>MDGEKFTPQPLPAGVKPKWEGSLKRAFEKGETYTLDAGDFVMVSGGDKVCKLTTPVVCDLSATPYVPKDREYLEAGVVSLVPTSVEAHAEYLNQLEIAKEIEAEEARRPDELKLQGEASIKNPYREMLLNRKAESEAKLKELRIKTARDILRQNPEIRAALGNPDPEAQDLKLFDLKIAVENEVSQKDVQVPEKTEKDWNQERLRRLMDVYEVLNNWGLYPKEYVIGSFRRGKLQNNWDIDFAFKEFEEKEQRPIWSFVCEDADGKSFFVKAVTDPTHPWAPLESKREMYFYQEAQSAILQEMEAAVLDIGMPTLEKTTDDGNIIVLSYIEGDDISAQHFEIKPDFDQGDAQTIHNFILKFHGKPLSWWRGKAPKFLDTFGDFLTEDPLSKKLAAHRDLFNMREDRLKLFTPLIGDQNVRRMRDMLEIGEKLFKLEEGKSSEDQVTYVNNNLNAGGFMKGKDGKIYVMDWQVGQVTHPAIASAYFIESLWQNPELYDKALRQTLGKYKNDEKAREFLRYELVYLRLSGVAVRFYEGIARDERKTSEEREHAKAAKVELAKRIIEAIELEGVWKDYYTEADQWTKWAKVMH</sequence>